<evidence type="ECO:0000313" key="3">
    <source>
        <dbReference type="EMBL" id="PSL46363.1"/>
    </source>
</evidence>
<reference evidence="3 4" key="1">
    <citation type="submission" date="2018-03" db="EMBL/GenBank/DDBJ databases">
        <title>Genomic Encyclopedia of Archaeal and Bacterial Type Strains, Phase II (KMG-II): from individual species to whole genera.</title>
        <authorList>
            <person name="Goeker M."/>
        </authorList>
    </citation>
    <scope>NUCLEOTIDE SEQUENCE [LARGE SCALE GENOMIC DNA]</scope>
    <source>
        <strain evidence="3 4">DSM 24859</strain>
    </source>
</reference>
<gene>
    <name evidence="3" type="ORF">CLV51_103341</name>
</gene>
<dbReference type="SUPFAM" id="SSF56601">
    <property type="entry name" value="beta-lactamase/transpeptidase-like"/>
    <property type="match status" value="1"/>
</dbReference>
<feature type="chain" id="PRO_5015175470" evidence="1">
    <location>
        <begin position="25"/>
        <end position="466"/>
    </location>
</feature>
<dbReference type="PANTHER" id="PTHR46825:SF9">
    <property type="entry name" value="BETA-LACTAMASE-RELATED DOMAIN-CONTAINING PROTEIN"/>
    <property type="match status" value="1"/>
</dbReference>
<dbReference type="Proteomes" id="UP000240971">
    <property type="component" value="Unassembled WGS sequence"/>
</dbReference>
<organism evidence="3 4">
    <name type="scientific">Chitinophaga niastensis</name>
    <dbReference type="NCBI Taxonomy" id="536980"/>
    <lineage>
        <taxon>Bacteria</taxon>
        <taxon>Pseudomonadati</taxon>
        <taxon>Bacteroidota</taxon>
        <taxon>Chitinophagia</taxon>
        <taxon>Chitinophagales</taxon>
        <taxon>Chitinophagaceae</taxon>
        <taxon>Chitinophaga</taxon>
    </lineage>
</organism>
<dbReference type="Gene3D" id="3.40.710.10">
    <property type="entry name" value="DD-peptidase/beta-lactamase superfamily"/>
    <property type="match status" value="1"/>
</dbReference>
<name>A0A2P8HJG8_CHINA</name>
<dbReference type="InterPro" id="IPR001466">
    <property type="entry name" value="Beta-lactam-related"/>
</dbReference>
<dbReference type="RefSeq" id="WP_106529150.1">
    <property type="nucleotide sequence ID" value="NZ_PYAW01000003.1"/>
</dbReference>
<protein>
    <submittedName>
        <fullName evidence="3">CubicO group peptidase (Beta-lactamase class C family)</fullName>
    </submittedName>
</protein>
<keyword evidence="4" id="KW-1185">Reference proteome</keyword>
<dbReference type="InterPro" id="IPR050491">
    <property type="entry name" value="AmpC-like"/>
</dbReference>
<dbReference type="InterPro" id="IPR012338">
    <property type="entry name" value="Beta-lactam/transpept-like"/>
</dbReference>
<feature type="domain" description="Beta-lactamase-related" evidence="2">
    <location>
        <begin position="36"/>
        <end position="343"/>
    </location>
</feature>
<dbReference type="EMBL" id="PYAW01000003">
    <property type="protein sequence ID" value="PSL46363.1"/>
    <property type="molecule type" value="Genomic_DNA"/>
</dbReference>
<dbReference type="AlphaFoldDB" id="A0A2P8HJG8"/>
<accession>A0A2P8HJG8</accession>
<proteinExistence type="predicted"/>
<evidence type="ECO:0000313" key="4">
    <source>
        <dbReference type="Proteomes" id="UP000240971"/>
    </source>
</evidence>
<dbReference type="PANTHER" id="PTHR46825">
    <property type="entry name" value="D-ALANYL-D-ALANINE-CARBOXYPEPTIDASE/ENDOPEPTIDASE AMPH"/>
    <property type="match status" value="1"/>
</dbReference>
<feature type="signal peptide" evidence="1">
    <location>
        <begin position="1"/>
        <end position="24"/>
    </location>
</feature>
<evidence type="ECO:0000259" key="2">
    <source>
        <dbReference type="Pfam" id="PF00144"/>
    </source>
</evidence>
<comment type="caution">
    <text evidence="3">The sequence shown here is derived from an EMBL/GenBank/DDBJ whole genome shotgun (WGS) entry which is preliminary data.</text>
</comment>
<dbReference type="Pfam" id="PF00144">
    <property type="entry name" value="Beta-lactamase"/>
    <property type="match status" value="1"/>
</dbReference>
<sequence length="466" mass="52105">MKIASLLSLFISLSVQMLCLTVSAQQHVPLKMDLTDKYIRVQMQRQHIPGLSLCVIKDGKIVQMKGYGLSNIETNTPATPATVYKIASVSKQFIAAAIMLLHQDGKLNPDAKLSRYIDSTPQTWNNITIRNLLSHTSGLIRDVPGFDPLKVQSNIDNIKSTFQAPLEFEPGTNWRYSNINYYVLAEIVEKVSGMPWAEFIQQRIFKPAGMSQTRLLSVTDIIPNRANGYEREGTASENAEIWLAVRPSGAFMSDVIDLAKWDTALYTDSILTADSKKQMWTPAILNNGNAAPYGYGWFTDVINGHRRIHHGGGLPGFSAAIERYPDDRLTVIVLANTASANPVKMARHIAGYHMPALKPMTEKPIVDTEPHITIKVKALINGSIKSSIDTNLLSDHLIKNVNKEDINSFFRDLTVAEKINDIILIDRSVNGDKRRYSYRLDYEDDNTTLIVVFDKFDKLSGYGTDD</sequence>
<keyword evidence="1" id="KW-0732">Signal</keyword>
<dbReference type="OrthoDB" id="9793489at2"/>
<evidence type="ECO:0000256" key="1">
    <source>
        <dbReference type="SAM" id="SignalP"/>
    </source>
</evidence>